<dbReference type="Proteomes" id="UP001165667">
    <property type="component" value="Unassembled WGS sequence"/>
</dbReference>
<dbReference type="RefSeq" id="WP_282585706.1">
    <property type="nucleotide sequence ID" value="NZ_JAMOIM010000009.1"/>
</dbReference>
<organism evidence="1 2">
    <name type="scientific">Lichenifustis flavocetrariae</name>
    <dbReference type="NCBI Taxonomy" id="2949735"/>
    <lineage>
        <taxon>Bacteria</taxon>
        <taxon>Pseudomonadati</taxon>
        <taxon>Pseudomonadota</taxon>
        <taxon>Alphaproteobacteria</taxon>
        <taxon>Hyphomicrobiales</taxon>
        <taxon>Lichenihabitantaceae</taxon>
        <taxon>Lichenifustis</taxon>
    </lineage>
</organism>
<evidence type="ECO:0000313" key="1">
    <source>
        <dbReference type="EMBL" id="MCW6509338.1"/>
    </source>
</evidence>
<accession>A0AA41Z2J2</accession>
<dbReference type="AlphaFoldDB" id="A0AA41Z2J2"/>
<dbReference type="Pfam" id="PF06233">
    <property type="entry name" value="Usg"/>
    <property type="match status" value="1"/>
</dbReference>
<sequence>MTLTPNAVADRLALLSGYGLTTAEILYRLPDHPRILQTYIWQDYDITPSFPALNKFLNFWRETLEGALYTVRVDHAKMLRRSELRMVGAEFRLN</sequence>
<evidence type="ECO:0000313" key="2">
    <source>
        <dbReference type="Proteomes" id="UP001165667"/>
    </source>
</evidence>
<name>A0AA41Z2J2_9HYPH</name>
<reference evidence="1" key="1">
    <citation type="submission" date="2022-05" db="EMBL/GenBank/DDBJ databases">
        <authorList>
            <person name="Pankratov T."/>
        </authorList>
    </citation>
    <scope>NUCLEOTIDE SEQUENCE</scope>
    <source>
        <strain evidence="1">BP6-180914</strain>
    </source>
</reference>
<keyword evidence="2" id="KW-1185">Reference proteome</keyword>
<comment type="caution">
    <text evidence="1">The sequence shown here is derived from an EMBL/GenBank/DDBJ whole genome shotgun (WGS) entry which is preliminary data.</text>
</comment>
<proteinExistence type="predicted"/>
<dbReference type="InterPro" id="IPR009354">
    <property type="entry name" value="Usg"/>
</dbReference>
<dbReference type="EMBL" id="JAMOIM010000009">
    <property type="protein sequence ID" value="MCW6509338.1"/>
    <property type="molecule type" value="Genomic_DNA"/>
</dbReference>
<protein>
    <submittedName>
        <fullName evidence="1">Usg protein</fullName>
    </submittedName>
</protein>
<gene>
    <name evidence="1" type="ORF">M8523_15045</name>
</gene>